<name>A0A921MY58_9MICO</name>
<evidence type="ECO:0000256" key="1">
    <source>
        <dbReference type="SAM" id="MobiDB-lite"/>
    </source>
</evidence>
<evidence type="ECO:0000256" key="2">
    <source>
        <dbReference type="SAM" id="Phobius"/>
    </source>
</evidence>
<evidence type="ECO:0000313" key="3">
    <source>
        <dbReference type="EMBL" id="HJG92464.1"/>
    </source>
</evidence>
<dbReference type="AlphaFoldDB" id="A0A921MY58"/>
<feature type="compositionally biased region" description="Acidic residues" evidence="1">
    <location>
        <begin position="114"/>
        <end position="124"/>
    </location>
</feature>
<reference evidence="3" key="1">
    <citation type="journal article" date="2021" name="PeerJ">
        <title>Extensive microbial diversity within the chicken gut microbiome revealed by metagenomics and culture.</title>
        <authorList>
            <person name="Gilroy R."/>
            <person name="Ravi A."/>
            <person name="Getino M."/>
            <person name="Pursley I."/>
            <person name="Horton D.L."/>
            <person name="Alikhan N.F."/>
            <person name="Baker D."/>
            <person name="Gharbi K."/>
            <person name="Hall N."/>
            <person name="Watson M."/>
            <person name="Adriaenssens E.M."/>
            <person name="Foster-Nyarko E."/>
            <person name="Jarju S."/>
            <person name="Secka A."/>
            <person name="Antonio M."/>
            <person name="Oren A."/>
            <person name="Chaudhuri R.R."/>
            <person name="La Ragione R."/>
            <person name="Hildebrand F."/>
            <person name="Pallen M.J."/>
        </authorList>
    </citation>
    <scope>NUCLEOTIDE SEQUENCE</scope>
    <source>
        <strain evidence="3">ChiGjej5B5-22894</strain>
    </source>
</reference>
<feature type="region of interest" description="Disordered" evidence="1">
    <location>
        <begin position="86"/>
        <end position="128"/>
    </location>
</feature>
<evidence type="ECO:0000313" key="4">
    <source>
        <dbReference type="Proteomes" id="UP000742460"/>
    </source>
</evidence>
<proteinExistence type="predicted"/>
<protein>
    <submittedName>
        <fullName evidence="3">Uncharacterized protein</fullName>
    </submittedName>
</protein>
<sequence length="317" mass="32889">MNDRNGPGGPELPDFSGGGGSGPAPQLPDFAGRSEGSATPSAPGPDGPRGGGRRGLWLAAGLGGAGCVTVLIIALALVLSQTFFGPDPVEPSTGAGTTSTQEDPESDRPSEYVPTEEETDEAEGEITMAEQPTVECTILENSPSTEQVAGAVRGGGLEFTAVDGWDVGTDWSGSSAYQVDAHWAHQAVENGWYSTSSVAAVEWPQEEGGYPGAKETARAIFQCGVSREDVQAIYGSPAELVDYREEPTTIDGHPAWVVSADVQLTDAAMFHTTDAWRLVVIVVDAPAGPAVFHGGAAVGHEQQVADLEVMVESLRVL</sequence>
<keyword evidence="2" id="KW-1133">Transmembrane helix</keyword>
<dbReference type="Proteomes" id="UP000742460">
    <property type="component" value="Unassembled WGS sequence"/>
</dbReference>
<organism evidence="3 4">
    <name type="scientific">Brachybacterium massiliense</name>
    <dbReference type="NCBI Taxonomy" id="1755098"/>
    <lineage>
        <taxon>Bacteria</taxon>
        <taxon>Bacillati</taxon>
        <taxon>Actinomycetota</taxon>
        <taxon>Actinomycetes</taxon>
        <taxon>Micrococcales</taxon>
        <taxon>Dermabacteraceae</taxon>
        <taxon>Brachybacterium</taxon>
    </lineage>
</organism>
<feature type="transmembrane region" description="Helical" evidence="2">
    <location>
        <begin position="56"/>
        <end position="79"/>
    </location>
</feature>
<comment type="caution">
    <text evidence="3">The sequence shown here is derived from an EMBL/GenBank/DDBJ whole genome shotgun (WGS) entry which is preliminary data.</text>
</comment>
<dbReference type="EMBL" id="DYUE01000284">
    <property type="protein sequence ID" value="HJG92464.1"/>
    <property type="molecule type" value="Genomic_DNA"/>
</dbReference>
<keyword evidence="2" id="KW-0472">Membrane</keyword>
<gene>
    <name evidence="3" type="ORF">K8V81_12160</name>
</gene>
<reference evidence="3" key="2">
    <citation type="submission" date="2021-09" db="EMBL/GenBank/DDBJ databases">
        <authorList>
            <person name="Gilroy R."/>
        </authorList>
    </citation>
    <scope>NUCLEOTIDE SEQUENCE</scope>
    <source>
        <strain evidence="3">ChiGjej5B5-22894</strain>
    </source>
</reference>
<keyword evidence="2" id="KW-0812">Transmembrane</keyword>
<accession>A0A921MY58</accession>
<feature type="region of interest" description="Disordered" evidence="1">
    <location>
        <begin position="1"/>
        <end position="50"/>
    </location>
</feature>